<dbReference type="InterPro" id="IPR002694">
    <property type="entry name" value="Znf_CHC2"/>
</dbReference>
<dbReference type="InterPro" id="IPR037068">
    <property type="entry name" value="DNA_primase_core_N_sf"/>
</dbReference>
<protein>
    <recommendedName>
        <fullName evidence="12">DNA primase</fullName>
        <ecNumber evidence="12">2.7.7.101</ecNumber>
    </recommendedName>
</protein>
<comment type="similarity">
    <text evidence="12">Belongs to the DnaG primase family.</text>
</comment>
<accession>A0A7W9BSQ6</accession>
<feature type="domain" description="Toprim" evidence="14">
    <location>
        <begin position="253"/>
        <end position="335"/>
    </location>
</feature>
<dbReference type="Gene3D" id="3.90.980.10">
    <property type="entry name" value="DNA primase, catalytic core, N-terminal domain"/>
    <property type="match status" value="1"/>
</dbReference>
<dbReference type="Pfam" id="PF01807">
    <property type="entry name" value="Zn_ribbon_DnaG"/>
    <property type="match status" value="1"/>
</dbReference>
<keyword evidence="8 12" id="KW-0862">Zinc</keyword>
<dbReference type="Pfam" id="PF08275">
    <property type="entry name" value="DNAG_N"/>
    <property type="match status" value="1"/>
</dbReference>
<keyword evidence="4 12" id="KW-0548">Nucleotidyltransferase</keyword>
<dbReference type="SUPFAM" id="SSF57783">
    <property type="entry name" value="Zinc beta-ribbon"/>
    <property type="match status" value="1"/>
</dbReference>
<dbReference type="OrthoDB" id="9803773at2"/>
<evidence type="ECO:0000256" key="9">
    <source>
        <dbReference type="ARBA" id="ARBA00022842"/>
    </source>
</evidence>
<dbReference type="FunFam" id="3.40.1360.10:FF:000002">
    <property type="entry name" value="DNA primase"/>
    <property type="match status" value="1"/>
</dbReference>
<dbReference type="FunFam" id="3.90.580.10:FF:000001">
    <property type="entry name" value="DNA primase"/>
    <property type="match status" value="1"/>
</dbReference>
<dbReference type="GO" id="GO:0003677">
    <property type="term" value="F:DNA binding"/>
    <property type="evidence" value="ECO:0007669"/>
    <property type="project" value="UniProtKB-KW"/>
</dbReference>
<keyword evidence="2 12" id="KW-0639">Primosome</keyword>
<dbReference type="CDD" id="cd03364">
    <property type="entry name" value="TOPRIM_DnaG_primases"/>
    <property type="match status" value="1"/>
</dbReference>
<evidence type="ECO:0000256" key="12">
    <source>
        <dbReference type="HAMAP-Rule" id="MF_00974"/>
    </source>
</evidence>
<dbReference type="InterPro" id="IPR006171">
    <property type="entry name" value="TOPRIM_dom"/>
</dbReference>
<dbReference type="Pfam" id="PF13662">
    <property type="entry name" value="Toprim_4"/>
    <property type="match status" value="1"/>
</dbReference>
<dbReference type="GO" id="GO:0008270">
    <property type="term" value="F:zinc ion binding"/>
    <property type="evidence" value="ECO:0007669"/>
    <property type="project" value="UniProtKB-UniRule"/>
</dbReference>
<keyword evidence="3 12" id="KW-0808">Transferase</keyword>
<keyword evidence="7 12" id="KW-0863">Zinc-finger</keyword>
<dbReference type="Gene3D" id="3.90.580.10">
    <property type="entry name" value="Zinc finger, CHC2-type domain"/>
    <property type="match status" value="1"/>
</dbReference>
<evidence type="ECO:0000256" key="11">
    <source>
        <dbReference type="ARBA" id="ARBA00023163"/>
    </source>
</evidence>
<dbReference type="InterPro" id="IPR030846">
    <property type="entry name" value="DnaG_bac"/>
</dbReference>
<dbReference type="InterPro" id="IPR036977">
    <property type="entry name" value="DNA_primase_Znf_CHC2"/>
</dbReference>
<feature type="region of interest" description="Disordered" evidence="13">
    <location>
        <begin position="423"/>
        <end position="443"/>
    </location>
</feature>
<comment type="subunit">
    <text evidence="12">Monomer. Interacts with DnaB.</text>
</comment>
<keyword evidence="10 12" id="KW-0238">DNA-binding</keyword>
<evidence type="ECO:0000256" key="2">
    <source>
        <dbReference type="ARBA" id="ARBA00022515"/>
    </source>
</evidence>
<comment type="function">
    <text evidence="12">RNA polymerase that catalyzes the synthesis of short RNA molecules used as primers for DNA polymerase during DNA replication.</text>
</comment>
<dbReference type="InterPro" id="IPR006295">
    <property type="entry name" value="DNA_primase_DnaG"/>
</dbReference>
<keyword evidence="11 12" id="KW-0804">Transcription</keyword>
<gene>
    <name evidence="12" type="primary">dnaG</name>
    <name evidence="15" type="ORF">FHS99_001905</name>
</gene>
<evidence type="ECO:0000313" key="16">
    <source>
        <dbReference type="Proteomes" id="UP000546701"/>
    </source>
</evidence>
<evidence type="ECO:0000256" key="10">
    <source>
        <dbReference type="ARBA" id="ARBA00023125"/>
    </source>
</evidence>
<comment type="caution">
    <text evidence="15">The sequence shown here is derived from an EMBL/GenBank/DDBJ whole genome shotgun (WGS) entry which is preliminary data.</text>
</comment>
<keyword evidence="6 12" id="KW-0479">Metal-binding</keyword>
<dbReference type="SUPFAM" id="SSF56731">
    <property type="entry name" value="DNA primase core"/>
    <property type="match status" value="1"/>
</dbReference>
<evidence type="ECO:0000256" key="5">
    <source>
        <dbReference type="ARBA" id="ARBA00022705"/>
    </source>
</evidence>
<dbReference type="GO" id="GO:0006269">
    <property type="term" value="P:DNA replication, synthesis of primer"/>
    <property type="evidence" value="ECO:0007669"/>
    <property type="project" value="UniProtKB-UniRule"/>
</dbReference>
<evidence type="ECO:0000256" key="3">
    <source>
        <dbReference type="ARBA" id="ARBA00022679"/>
    </source>
</evidence>
<keyword evidence="9" id="KW-0460">Magnesium</keyword>
<name>A0A7W9BSQ6_9SPHN</name>
<evidence type="ECO:0000256" key="13">
    <source>
        <dbReference type="SAM" id="MobiDB-lite"/>
    </source>
</evidence>
<dbReference type="NCBIfam" id="TIGR01391">
    <property type="entry name" value="dnaG"/>
    <property type="match status" value="1"/>
</dbReference>
<dbReference type="GO" id="GO:0003899">
    <property type="term" value="F:DNA-directed RNA polymerase activity"/>
    <property type="evidence" value="ECO:0007669"/>
    <property type="project" value="UniProtKB-UniRule"/>
</dbReference>
<dbReference type="GO" id="GO:0000428">
    <property type="term" value="C:DNA-directed RNA polymerase complex"/>
    <property type="evidence" value="ECO:0007669"/>
    <property type="project" value="UniProtKB-KW"/>
</dbReference>
<proteinExistence type="inferred from homology"/>
<dbReference type="GO" id="GO:1990077">
    <property type="term" value="C:primosome complex"/>
    <property type="evidence" value="ECO:0007669"/>
    <property type="project" value="UniProtKB-KW"/>
</dbReference>
<dbReference type="AlphaFoldDB" id="A0A7W9BSQ6"/>
<evidence type="ECO:0000256" key="7">
    <source>
        <dbReference type="ARBA" id="ARBA00022771"/>
    </source>
</evidence>
<evidence type="ECO:0000313" key="15">
    <source>
        <dbReference type="EMBL" id="MBB5729420.1"/>
    </source>
</evidence>
<dbReference type="GO" id="GO:0005737">
    <property type="term" value="C:cytoplasm"/>
    <property type="evidence" value="ECO:0007669"/>
    <property type="project" value="TreeGrafter"/>
</dbReference>
<dbReference type="Proteomes" id="UP000546701">
    <property type="component" value="Unassembled WGS sequence"/>
</dbReference>
<organism evidence="15 16">
    <name type="scientific">Sphingomonas prati</name>
    <dbReference type="NCBI Taxonomy" id="1843237"/>
    <lineage>
        <taxon>Bacteria</taxon>
        <taxon>Pseudomonadati</taxon>
        <taxon>Pseudomonadota</taxon>
        <taxon>Alphaproteobacteria</taxon>
        <taxon>Sphingomonadales</taxon>
        <taxon>Sphingomonadaceae</taxon>
        <taxon>Sphingomonas</taxon>
    </lineage>
</organism>
<comment type="catalytic activity">
    <reaction evidence="12">
        <text>ssDNA + n NTP = ssDNA/pppN(pN)n-1 hybrid + (n-1) diphosphate.</text>
        <dbReference type="EC" id="2.7.7.101"/>
    </reaction>
</comment>
<reference evidence="15 16" key="1">
    <citation type="submission" date="2020-08" db="EMBL/GenBank/DDBJ databases">
        <title>Genomic Encyclopedia of Type Strains, Phase IV (KMG-IV): sequencing the most valuable type-strain genomes for metagenomic binning, comparative biology and taxonomic classification.</title>
        <authorList>
            <person name="Goeker M."/>
        </authorList>
    </citation>
    <scope>NUCLEOTIDE SEQUENCE [LARGE SCALE GENOMIC DNA]</scope>
    <source>
        <strain evidence="15 16">DSM 103336</strain>
    </source>
</reference>
<comment type="cofactor">
    <cofactor evidence="12">
        <name>Zn(2+)</name>
        <dbReference type="ChEBI" id="CHEBI:29105"/>
    </cofactor>
    <text evidence="12">Binds 1 zinc ion per monomer.</text>
</comment>
<dbReference type="RefSeq" id="WP_157175561.1">
    <property type="nucleotide sequence ID" value="NZ_BMJP01000001.1"/>
</dbReference>
<dbReference type="InterPro" id="IPR013264">
    <property type="entry name" value="DNAG_N"/>
</dbReference>
<keyword evidence="5 12" id="KW-0235">DNA replication</keyword>
<dbReference type="PROSITE" id="PS50880">
    <property type="entry name" value="TOPRIM"/>
    <property type="match status" value="1"/>
</dbReference>
<evidence type="ECO:0000256" key="8">
    <source>
        <dbReference type="ARBA" id="ARBA00022833"/>
    </source>
</evidence>
<dbReference type="SMART" id="SM00493">
    <property type="entry name" value="TOPRIM"/>
    <property type="match status" value="1"/>
</dbReference>
<dbReference type="Gene3D" id="3.40.1360.10">
    <property type="match status" value="1"/>
</dbReference>
<keyword evidence="1 12" id="KW-0240">DNA-directed RNA polymerase</keyword>
<dbReference type="PANTHER" id="PTHR30313">
    <property type="entry name" value="DNA PRIMASE"/>
    <property type="match status" value="1"/>
</dbReference>
<dbReference type="EMBL" id="JACIJR010000004">
    <property type="protein sequence ID" value="MBB5729420.1"/>
    <property type="molecule type" value="Genomic_DNA"/>
</dbReference>
<comment type="domain">
    <text evidence="12">Contains an N-terminal zinc-binding domain, a central core domain that contains the primase activity, and a C-terminal DnaB-binding domain.</text>
</comment>
<evidence type="ECO:0000256" key="4">
    <source>
        <dbReference type="ARBA" id="ARBA00022695"/>
    </source>
</evidence>
<evidence type="ECO:0000259" key="14">
    <source>
        <dbReference type="PROSITE" id="PS50880"/>
    </source>
</evidence>
<dbReference type="HAMAP" id="MF_00974">
    <property type="entry name" value="DNA_primase_DnaG"/>
    <property type="match status" value="1"/>
</dbReference>
<evidence type="ECO:0000256" key="6">
    <source>
        <dbReference type="ARBA" id="ARBA00022723"/>
    </source>
</evidence>
<dbReference type="EC" id="2.7.7.101" evidence="12"/>
<feature type="zinc finger region" description="CHC2-type" evidence="12">
    <location>
        <begin position="38"/>
        <end position="62"/>
    </location>
</feature>
<sequence length="623" mass="67060">MSLTPQWLDELRARTTLSTLIGRTVKLQKAGREYRACCPFHQEKSPSFYVNDEKGFYHCFGCSAHGDAIKFLTEAQGLPFMDAVKELAATAGMEVPANDPRSAERQARAMGLHDAVAAAATWFTAQLATPEAAHARAYMAKRGVTPAQAQAFGFGYAPDARNRLKTALAEYGVPMLVEAGLLIQVEDKDPYDRFRGRLIIPIRDQRGRPIAFGGRILGDGEPKYLNSPETPLFDKGRTLFNIDRAGAAARKADRVVVVEGYMDVVALDRAGMGEAVAPLGTALTESQLERLWKMADTPILCFDGDSAGQKAAARAAVRALPLVQPGRTLRFATLPAGQDPDDLLANGGRAALNAVLDKAESLAARLWSLEEKAAPLDTPEARAGLRRRLADHAATIADRDVREQYQADFRERFDALFQRSSGQFNQRNGAPSARGTWKPGRGFIAPPRPVTDRARAIGNDGVTQMVVAAILSGVLRHPAVLHAHAEALAALPIHDRRLGAIRDAMLEAAFDSRALESGGLALILMKGGHEAVSGELIRTNGLAFSFLRGNADPDRAVRDLGAVIEAVVERAELEAALDRATDRFKANPDDEAAFAEQLRLGAARNAAAEALATLVADQDGLGN</sequence>
<dbReference type="PANTHER" id="PTHR30313:SF2">
    <property type="entry name" value="DNA PRIMASE"/>
    <property type="match status" value="1"/>
</dbReference>
<keyword evidence="16" id="KW-1185">Reference proteome</keyword>
<dbReference type="SMART" id="SM00400">
    <property type="entry name" value="ZnF_CHCC"/>
    <property type="match status" value="1"/>
</dbReference>
<evidence type="ECO:0000256" key="1">
    <source>
        <dbReference type="ARBA" id="ARBA00022478"/>
    </source>
</evidence>
<dbReference type="InterPro" id="IPR034151">
    <property type="entry name" value="TOPRIM_DnaG_bac"/>
</dbReference>
<dbReference type="InterPro" id="IPR050219">
    <property type="entry name" value="DnaG_primase"/>
</dbReference>